<accession>A0AC61NJH9</accession>
<name>A0AC61NJH9_9BACT</name>
<dbReference type="EMBL" id="CP081303">
    <property type="protein sequence ID" value="QZE15903.1"/>
    <property type="molecule type" value="Genomic_DNA"/>
</dbReference>
<reference evidence="1" key="1">
    <citation type="submission" date="2021-08" db="EMBL/GenBank/DDBJ databases">
        <title>Novel anaerobic bacterium isolated from sea squirt in East Sea, Republic of Korea.</title>
        <authorList>
            <person name="Nguyen T.H."/>
            <person name="Li Z."/>
            <person name="Lee Y.-J."/>
            <person name="Ko J."/>
            <person name="Kim S.-G."/>
        </authorList>
    </citation>
    <scope>NUCLEOTIDE SEQUENCE</scope>
    <source>
        <strain evidence="1">KCTC 25031</strain>
    </source>
</reference>
<evidence type="ECO:0000313" key="2">
    <source>
        <dbReference type="Proteomes" id="UP000826212"/>
    </source>
</evidence>
<keyword evidence="2" id="KW-1185">Reference proteome</keyword>
<protein>
    <submittedName>
        <fullName evidence="1">Cysteine desulfurase</fullName>
    </submittedName>
</protein>
<organism evidence="1 2">
    <name type="scientific">Halosquirtibacter laminarini</name>
    <dbReference type="NCBI Taxonomy" id="3374600"/>
    <lineage>
        <taxon>Bacteria</taxon>
        <taxon>Pseudomonadati</taxon>
        <taxon>Bacteroidota</taxon>
        <taxon>Bacteroidia</taxon>
        <taxon>Marinilabiliales</taxon>
        <taxon>Prolixibacteraceae</taxon>
        <taxon>Halosquirtibacter</taxon>
    </lineage>
</organism>
<sequence>MIYLDYAASTPLHPTVLERMQEAFSKQYANPSNGDSLLSHELLQQISDASENILQAFGLTDHQVLFTSGATESINTILKGLVNHPDNTKNKIITSCTEHSAVIEVCKELESYGVEVVFLGNNQNGEIDLYELASLIDDQTLAVVLMGVNNETGLVHPVEQIADIAHEKGTLFLCDTTQTVGKVPIDYTKLDAFTISAHKIYGPKGIGALITRRNLRYAPLIHGGGQQGGMRAGTLPFPLIVALETAVVFVQDQIDTHYQEVARLQQQMEQGLSEIADIEVIAEGAKRSPYVSNILFPNIDIQGFKQQLSPSISFSSGSACKARIVSASRVIQALHLSTPNPGNTLRFSYGSPTTHEEIESALEVIKEAFKKI</sequence>
<dbReference type="Proteomes" id="UP000826212">
    <property type="component" value="Chromosome"/>
</dbReference>
<evidence type="ECO:0000313" key="1">
    <source>
        <dbReference type="EMBL" id="QZE15903.1"/>
    </source>
</evidence>
<gene>
    <name evidence="1" type="ORF">K4L44_08745</name>
</gene>
<proteinExistence type="predicted"/>